<dbReference type="GO" id="GO:0015628">
    <property type="term" value="P:protein secretion by the type II secretion system"/>
    <property type="evidence" value="ECO:0007669"/>
    <property type="project" value="InterPro"/>
</dbReference>
<evidence type="ECO:0000256" key="6">
    <source>
        <dbReference type="ARBA" id="ARBA00022519"/>
    </source>
</evidence>
<keyword evidence="8 11" id="KW-1133">Transmembrane helix</keyword>
<keyword evidence="10" id="KW-0175">Coiled coil</keyword>
<keyword evidence="6" id="KW-0997">Cell inner membrane</keyword>
<dbReference type="Pfam" id="PF11612">
    <property type="entry name" value="T2SSJ"/>
    <property type="match status" value="1"/>
</dbReference>
<gene>
    <name evidence="12" type="ORF">PT85_02560</name>
</gene>
<dbReference type="PANTHER" id="PTHR39583">
    <property type="entry name" value="TYPE II SECRETION SYSTEM PROTEIN J-RELATED"/>
    <property type="match status" value="1"/>
</dbReference>
<reference evidence="12 13" key="1">
    <citation type="submission" date="2014-11" db="EMBL/GenBank/DDBJ databases">
        <title>Genome sequence of Pseudomonas tuomuerensis JCM 14085.</title>
        <authorList>
            <person name="Shin S.-K."/>
            <person name="Yi H."/>
        </authorList>
    </citation>
    <scope>NUCLEOTIDE SEQUENCE [LARGE SCALE GENOMIC DNA]</scope>
    <source>
        <strain evidence="12 13">JCM 14085</strain>
    </source>
</reference>
<evidence type="ECO:0000313" key="12">
    <source>
        <dbReference type="EMBL" id="KHO66467.1"/>
    </source>
</evidence>
<dbReference type="AlphaFoldDB" id="A0A0B3C4M7"/>
<evidence type="ECO:0000256" key="3">
    <source>
        <dbReference type="ARBA" id="ARBA00021539"/>
    </source>
</evidence>
<comment type="similarity">
    <text evidence="2">Belongs to the GSP J family.</text>
</comment>
<accession>A0A0B3C4M7</accession>
<dbReference type="NCBIfam" id="TIGR02532">
    <property type="entry name" value="IV_pilin_GFxxxE"/>
    <property type="match status" value="1"/>
</dbReference>
<dbReference type="RefSeq" id="WP_039605842.1">
    <property type="nucleotide sequence ID" value="NZ_FMUP01000005.1"/>
</dbReference>
<dbReference type="OrthoDB" id="9794345at2"/>
<dbReference type="Proteomes" id="UP000030980">
    <property type="component" value="Unassembled WGS sequence"/>
</dbReference>
<evidence type="ECO:0000256" key="9">
    <source>
        <dbReference type="ARBA" id="ARBA00023136"/>
    </source>
</evidence>
<dbReference type="GO" id="GO:0005886">
    <property type="term" value="C:plasma membrane"/>
    <property type="evidence" value="ECO:0007669"/>
    <property type="project" value="UniProtKB-SubCell"/>
</dbReference>
<dbReference type="STRING" id="706570.PT85_02560"/>
<dbReference type="GO" id="GO:0015627">
    <property type="term" value="C:type II protein secretion system complex"/>
    <property type="evidence" value="ECO:0007669"/>
    <property type="project" value="InterPro"/>
</dbReference>
<evidence type="ECO:0000256" key="11">
    <source>
        <dbReference type="SAM" id="Phobius"/>
    </source>
</evidence>
<evidence type="ECO:0000313" key="13">
    <source>
        <dbReference type="Proteomes" id="UP000030980"/>
    </source>
</evidence>
<evidence type="ECO:0000256" key="8">
    <source>
        <dbReference type="ARBA" id="ARBA00022989"/>
    </source>
</evidence>
<evidence type="ECO:0000256" key="4">
    <source>
        <dbReference type="ARBA" id="ARBA00022475"/>
    </source>
</evidence>
<keyword evidence="7 11" id="KW-0812">Transmembrane</keyword>
<keyword evidence="13" id="KW-1185">Reference proteome</keyword>
<comment type="caution">
    <text evidence="12">The sequence shown here is derived from an EMBL/GenBank/DDBJ whole genome shotgun (WGS) entry which is preliminary data.</text>
</comment>
<keyword evidence="9 11" id="KW-0472">Membrane</keyword>
<protein>
    <recommendedName>
        <fullName evidence="3">Type II secretion system protein J</fullName>
    </recommendedName>
</protein>
<dbReference type="InterPro" id="IPR045584">
    <property type="entry name" value="Pilin-like"/>
</dbReference>
<dbReference type="NCBIfam" id="TIGR01711">
    <property type="entry name" value="gspJ"/>
    <property type="match status" value="1"/>
</dbReference>
<dbReference type="PROSITE" id="PS00409">
    <property type="entry name" value="PROKAR_NTER_METHYL"/>
    <property type="match status" value="1"/>
</dbReference>
<dbReference type="InterPro" id="IPR012902">
    <property type="entry name" value="N_methyl_site"/>
</dbReference>
<evidence type="ECO:0000256" key="5">
    <source>
        <dbReference type="ARBA" id="ARBA00022481"/>
    </source>
</evidence>
<sequence>MRAVRGFTLLELLIAIALFALLGVGTYRLLDSVLRVDEATRQQEQRLRELTRGMAAFERDLRQVLARPVRAPYGDSLAALLGEGRERQTLEFTRTGWRNPTDSPRSRLQRVRWEVRDGYWERRYWPVLDQAQDSQPQVQQVLDGVSGWQVRYLDQDGNWQDSWPGGVDEQSLGSLPRAVELRLEHRHYGVLRRLFRLPDTNAGSEAGA</sequence>
<organism evidence="12 13">
    <name type="scientific">Pseudomonas flexibilis</name>
    <dbReference type="NCBI Taxonomy" id="706570"/>
    <lineage>
        <taxon>Bacteria</taxon>
        <taxon>Pseudomonadati</taxon>
        <taxon>Pseudomonadota</taxon>
        <taxon>Gammaproteobacteria</taxon>
        <taxon>Pseudomonadales</taxon>
        <taxon>Pseudomonadaceae</taxon>
        <taxon>Pseudomonas</taxon>
    </lineage>
</organism>
<dbReference type="EMBL" id="JTAK01000001">
    <property type="protein sequence ID" value="KHO66467.1"/>
    <property type="molecule type" value="Genomic_DNA"/>
</dbReference>
<keyword evidence="5" id="KW-0488">Methylation</keyword>
<comment type="subcellular location">
    <subcellularLocation>
        <location evidence="1">Cell inner membrane</location>
        <topology evidence="1">Single-pass membrane protein</topology>
    </subcellularLocation>
</comment>
<dbReference type="InterPro" id="IPR051621">
    <property type="entry name" value="T2SS_protein_J"/>
</dbReference>
<dbReference type="PANTHER" id="PTHR39583:SF2">
    <property type="entry name" value="TYPE II SECRETION SYSTEM PROTEIN J"/>
    <property type="match status" value="1"/>
</dbReference>
<dbReference type="Pfam" id="PF07963">
    <property type="entry name" value="N_methyl"/>
    <property type="match status" value="1"/>
</dbReference>
<keyword evidence="4" id="KW-1003">Cell membrane</keyword>
<evidence type="ECO:0000256" key="7">
    <source>
        <dbReference type="ARBA" id="ARBA00022692"/>
    </source>
</evidence>
<feature type="coiled-coil region" evidence="10">
    <location>
        <begin position="40"/>
        <end position="67"/>
    </location>
</feature>
<proteinExistence type="inferred from homology"/>
<dbReference type="Gene3D" id="3.10.610.10">
    <property type="entry name" value="GSPII I/J protein-like"/>
    <property type="match status" value="1"/>
</dbReference>
<evidence type="ECO:0000256" key="10">
    <source>
        <dbReference type="SAM" id="Coils"/>
    </source>
</evidence>
<evidence type="ECO:0000256" key="2">
    <source>
        <dbReference type="ARBA" id="ARBA00011084"/>
    </source>
</evidence>
<name>A0A0B3C4M7_9PSED</name>
<dbReference type="Gene3D" id="2.10.70.20">
    <property type="entry name" value="gspk-gspi-gspj complex like domains"/>
    <property type="match status" value="1"/>
</dbReference>
<feature type="transmembrane region" description="Helical" evidence="11">
    <location>
        <begin position="12"/>
        <end position="30"/>
    </location>
</feature>
<dbReference type="InterPro" id="IPR010055">
    <property type="entry name" value="T2SS_protein-GspJ"/>
</dbReference>
<dbReference type="SUPFAM" id="SSF54523">
    <property type="entry name" value="Pili subunits"/>
    <property type="match status" value="1"/>
</dbReference>
<evidence type="ECO:0000256" key="1">
    <source>
        <dbReference type="ARBA" id="ARBA00004377"/>
    </source>
</evidence>